<dbReference type="AlphaFoldDB" id="A0A8I0HNJ2"/>
<dbReference type="RefSeq" id="WP_191733104.1">
    <property type="nucleotide sequence ID" value="NZ_JACSPR010000003.1"/>
</dbReference>
<feature type="transmembrane region" description="Helical" evidence="1">
    <location>
        <begin position="50"/>
        <end position="69"/>
    </location>
</feature>
<sequence length="148" mass="15860">MTSTSTLGRPRFGGSSFALGATSLLIGLILSGSVGYLAATLRDEPFWRSMTVFTLCTLPVMTILAWTLLVDRSSLSGFLRNPEESVETHWYTSAATGAFHDILLTLGITVTVLSITGYEIDGALLGTGVLLLAMLDSLARYLLAQRRG</sequence>
<dbReference type="Proteomes" id="UP000650224">
    <property type="component" value="Unassembled WGS sequence"/>
</dbReference>
<name>A0A8I0HNJ2_9CORY</name>
<keyword evidence="1" id="KW-0812">Transmembrane</keyword>
<evidence type="ECO:0000313" key="2">
    <source>
        <dbReference type="EMBL" id="MBD8029886.1"/>
    </source>
</evidence>
<keyword evidence="1" id="KW-0472">Membrane</keyword>
<keyword evidence="3" id="KW-1185">Reference proteome</keyword>
<gene>
    <name evidence="2" type="ORF">H9627_06015</name>
</gene>
<feature type="transmembrane region" description="Helical" evidence="1">
    <location>
        <begin position="90"/>
        <end position="116"/>
    </location>
</feature>
<comment type="caution">
    <text evidence="2">The sequence shown here is derived from an EMBL/GenBank/DDBJ whole genome shotgun (WGS) entry which is preliminary data.</text>
</comment>
<keyword evidence="1" id="KW-1133">Transmembrane helix</keyword>
<accession>A0A8I0HNJ2</accession>
<evidence type="ECO:0000256" key="1">
    <source>
        <dbReference type="SAM" id="Phobius"/>
    </source>
</evidence>
<reference evidence="2 3" key="1">
    <citation type="submission" date="2020-08" db="EMBL/GenBank/DDBJ databases">
        <title>A Genomic Blueprint of the Chicken Gut Microbiome.</title>
        <authorList>
            <person name="Gilroy R."/>
            <person name="Ravi A."/>
            <person name="Getino M."/>
            <person name="Pursley I."/>
            <person name="Horton D.L."/>
            <person name="Alikhan N.-F."/>
            <person name="Baker D."/>
            <person name="Gharbi K."/>
            <person name="Hall N."/>
            <person name="Watson M."/>
            <person name="Adriaenssens E.M."/>
            <person name="Foster-Nyarko E."/>
            <person name="Jarju S."/>
            <person name="Secka A."/>
            <person name="Antonio M."/>
            <person name="Oren A."/>
            <person name="Chaudhuri R."/>
            <person name="La Ragione R.M."/>
            <person name="Hildebrand F."/>
            <person name="Pallen M.J."/>
        </authorList>
    </citation>
    <scope>NUCLEOTIDE SEQUENCE [LARGE SCALE GENOMIC DNA]</scope>
    <source>
        <strain evidence="2 3">Sa1YVA5</strain>
    </source>
</reference>
<organism evidence="2 3">
    <name type="scientific">Corynebacterium gallinarum</name>
    <dbReference type="NCBI Taxonomy" id="2762214"/>
    <lineage>
        <taxon>Bacteria</taxon>
        <taxon>Bacillati</taxon>
        <taxon>Actinomycetota</taxon>
        <taxon>Actinomycetes</taxon>
        <taxon>Mycobacteriales</taxon>
        <taxon>Corynebacteriaceae</taxon>
        <taxon>Corynebacterium</taxon>
    </lineage>
</organism>
<feature type="transmembrane region" description="Helical" evidence="1">
    <location>
        <begin position="12"/>
        <end position="38"/>
    </location>
</feature>
<feature type="transmembrane region" description="Helical" evidence="1">
    <location>
        <begin position="122"/>
        <end position="143"/>
    </location>
</feature>
<proteinExistence type="predicted"/>
<protein>
    <submittedName>
        <fullName evidence="2">Uncharacterized protein</fullName>
    </submittedName>
</protein>
<dbReference type="EMBL" id="JACSPR010000003">
    <property type="protein sequence ID" value="MBD8029886.1"/>
    <property type="molecule type" value="Genomic_DNA"/>
</dbReference>
<evidence type="ECO:0000313" key="3">
    <source>
        <dbReference type="Proteomes" id="UP000650224"/>
    </source>
</evidence>